<keyword evidence="4 7" id="KW-0812">Transmembrane</keyword>
<dbReference type="GO" id="GO:0055085">
    <property type="term" value="P:transmembrane transport"/>
    <property type="evidence" value="ECO:0007669"/>
    <property type="project" value="InterPro"/>
</dbReference>
<protein>
    <recommendedName>
        <fullName evidence="8">ABC transmembrane type-1 domain-containing protein</fullName>
    </recommendedName>
</protein>
<sequence>MRRRRRPALDVLLPGLVLAVVVAMALVPQAFTTGDPERCVLSRSLEGPSAGHLFGFSLFGCDYWTDTVYAARTSVAVAALTVVGTVAVAVVLGSLAGFCGGWVDVLVSRATDVWASLPLLLGAIVVLSGLQARGIVVMSAVLVLFGWPALVRLQRATVLQVASRDHVLAARALGASPARVLLRHVLPGALRPLLAYASAYAGLVVGVEATLTFVGIGLEQPTLSWGLLLLQAQTRLAQAPHLLLPAGLLLLAVGSLVLLGQALQRRTADLAR</sequence>
<organism evidence="9">
    <name type="scientific">uncultured Frankineae bacterium</name>
    <dbReference type="NCBI Taxonomy" id="437475"/>
    <lineage>
        <taxon>Bacteria</taxon>
        <taxon>Bacillati</taxon>
        <taxon>Actinomycetota</taxon>
        <taxon>Actinomycetes</taxon>
        <taxon>Frankiales</taxon>
        <taxon>environmental samples</taxon>
    </lineage>
</organism>
<evidence type="ECO:0000256" key="3">
    <source>
        <dbReference type="ARBA" id="ARBA00022475"/>
    </source>
</evidence>
<evidence type="ECO:0000256" key="5">
    <source>
        <dbReference type="ARBA" id="ARBA00022989"/>
    </source>
</evidence>
<name>A0A6J4LXS1_9ACTN</name>
<gene>
    <name evidence="9" type="ORF">AVDCRST_MAG16-1826</name>
</gene>
<dbReference type="PROSITE" id="PS50928">
    <property type="entry name" value="ABC_TM1"/>
    <property type="match status" value="1"/>
</dbReference>
<evidence type="ECO:0000256" key="1">
    <source>
        <dbReference type="ARBA" id="ARBA00004651"/>
    </source>
</evidence>
<comment type="subcellular location">
    <subcellularLocation>
        <location evidence="1 7">Cell membrane</location>
        <topology evidence="1 7">Multi-pass membrane protein</topology>
    </subcellularLocation>
</comment>
<dbReference type="PANTHER" id="PTHR43386">
    <property type="entry name" value="OLIGOPEPTIDE TRANSPORT SYSTEM PERMEASE PROTEIN APPC"/>
    <property type="match status" value="1"/>
</dbReference>
<comment type="similarity">
    <text evidence="7">Belongs to the binding-protein-dependent transport system permease family.</text>
</comment>
<dbReference type="InterPro" id="IPR035906">
    <property type="entry name" value="MetI-like_sf"/>
</dbReference>
<feature type="transmembrane region" description="Helical" evidence="7">
    <location>
        <begin position="115"/>
        <end position="145"/>
    </location>
</feature>
<dbReference type="SUPFAM" id="SSF161098">
    <property type="entry name" value="MetI-like"/>
    <property type="match status" value="1"/>
</dbReference>
<feature type="transmembrane region" description="Helical" evidence="7">
    <location>
        <begin position="193"/>
        <end position="218"/>
    </location>
</feature>
<feature type="transmembrane region" description="Helical" evidence="7">
    <location>
        <begin position="77"/>
        <end position="103"/>
    </location>
</feature>
<dbReference type="Pfam" id="PF00528">
    <property type="entry name" value="BPD_transp_1"/>
    <property type="match status" value="1"/>
</dbReference>
<accession>A0A6J4LXS1</accession>
<dbReference type="EMBL" id="CADCUE010000161">
    <property type="protein sequence ID" value="CAA9341047.1"/>
    <property type="molecule type" value="Genomic_DNA"/>
</dbReference>
<feature type="domain" description="ABC transmembrane type-1" evidence="8">
    <location>
        <begin position="71"/>
        <end position="260"/>
    </location>
</feature>
<proteinExistence type="inferred from homology"/>
<dbReference type="Gene3D" id="1.10.3720.10">
    <property type="entry name" value="MetI-like"/>
    <property type="match status" value="1"/>
</dbReference>
<feature type="transmembrane region" description="Helical" evidence="7">
    <location>
        <begin position="238"/>
        <end position="259"/>
    </location>
</feature>
<keyword evidence="6 7" id="KW-0472">Membrane</keyword>
<keyword evidence="5 7" id="KW-1133">Transmembrane helix</keyword>
<evidence type="ECO:0000259" key="8">
    <source>
        <dbReference type="PROSITE" id="PS50928"/>
    </source>
</evidence>
<evidence type="ECO:0000256" key="6">
    <source>
        <dbReference type="ARBA" id="ARBA00023136"/>
    </source>
</evidence>
<reference evidence="9" key="1">
    <citation type="submission" date="2020-02" db="EMBL/GenBank/DDBJ databases">
        <authorList>
            <person name="Meier V. D."/>
        </authorList>
    </citation>
    <scope>NUCLEOTIDE SEQUENCE</scope>
    <source>
        <strain evidence="9">AVDCRST_MAG16</strain>
    </source>
</reference>
<dbReference type="GO" id="GO:0005886">
    <property type="term" value="C:plasma membrane"/>
    <property type="evidence" value="ECO:0007669"/>
    <property type="project" value="UniProtKB-SubCell"/>
</dbReference>
<keyword evidence="3" id="KW-1003">Cell membrane</keyword>
<evidence type="ECO:0000313" key="9">
    <source>
        <dbReference type="EMBL" id="CAA9341047.1"/>
    </source>
</evidence>
<keyword evidence="2 7" id="KW-0813">Transport</keyword>
<evidence type="ECO:0000256" key="4">
    <source>
        <dbReference type="ARBA" id="ARBA00022692"/>
    </source>
</evidence>
<evidence type="ECO:0000256" key="7">
    <source>
        <dbReference type="RuleBase" id="RU363032"/>
    </source>
</evidence>
<dbReference type="PANTHER" id="PTHR43386:SF6">
    <property type="entry name" value="ABC TRANSPORTER PERMEASE PROTEIN"/>
    <property type="match status" value="1"/>
</dbReference>
<dbReference type="CDD" id="cd06261">
    <property type="entry name" value="TM_PBP2"/>
    <property type="match status" value="1"/>
</dbReference>
<dbReference type="AlphaFoldDB" id="A0A6J4LXS1"/>
<evidence type="ECO:0000256" key="2">
    <source>
        <dbReference type="ARBA" id="ARBA00022448"/>
    </source>
</evidence>
<dbReference type="InterPro" id="IPR050366">
    <property type="entry name" value="BP-dependent_transpt_permease"/>
</dbReference>
<dbReference type="InterPro" id="IPR000515">
    <property type="entry name" value="MetI-like"/>
</dbReference>